<evidence type="ECO:0000256" key="2">
    <source>
        <dbReference type="SAM" id="MobiDB-lite"/>
    </source>
</evidence>
<dbReference type="PaxDb" id="121845-A0A3Q0JCV7"/>
<feature type="compositionally biased region" description="Basic and acidic residues" evidence="2">
    <location>
        <begin position="444"/>
        <end position="458"/>
    </location>
</feature>
<feature type="compositionally biased region" description="Basic residues" evidence="2">
    <location>
        <begin position="718"/>
        <end position="737"/>
    </location>
</feature>
<dbReference type="KEGG" id="dci:103518735"/>
<reference evidence="4" key="1">
    <citation type="submission" date="2025-08" db="UniProtKB">
        <authorList>
            <consortium name="RefSeq"/>
        </authorList>
    </citation>
    <scope>IDENTIFICATION</scope>
</reference>
<evidence type="ECO:0000313" key="3">
    <source>
        <dbReference type="Proteomes" id="UP000079169"/>
    </source>
</evidence>
<feature type="region of interest" description="Disordered" evidence="2">
    <location>
        <begin position="699"/>
        <end position="743"/>
    </location>
</feature>
<feature type="compositionally biased region" description="Basic residues" evidence="2">
    <location>
        <begin position="344"/>
        <end position="358"/>
    </location>
</feature>
<feature type="compositionally biased region" description="Basic and acidic residues" evidence="2">
    <location>
        <begin position="786"/>
        <end position="804"/>
    </location>
</feature>
<proteinExistence type="predicted"/>
<feature type="coiled-coil region" evidence="1">
    <location>
        <begin position="1018"/>
        <end position="1081"/>
    </location>
</feature>
<feature type="compositionally biased region" description="Basic and acidic residues" evidence="2">
    <location>
        <begin position="327"/>
        <end position="343"/>
    </location>
</feature>
<protein>
    <submittedName>
        <fullName evidence="4">Trichohyalin-like</fullName>
    </submittedName>
</protein>
<feature type="region of interest" description="Disordered" evidence="2">
    <location>
        <begin position="1239"/>
        <end position="1264"/>
    </location>
</feature>
<feature type="region of interest" description="Disordered" evidence="2">
    <location>
        <begin position="786"/>
        <end position="831"/>
    </location>
</feature>
<feature type="compositionally biased region" description="Basic and acidic residues" evidence="2">
    <location>
        <begin position="307"/>
        <end position="316"/>
    </location>
</feature>
<evidence type="ECO:0000256" key="1">
    <source>
        <dbReference type="SAM" id="Coils"/>
    </source>
</evidence>
<feature type="region of interest" description="Disordered" evidence="2">
    <location>
        <begin position="444"/>
        <end position="503"/>
    </location>
</feature>
<gene>
    <name evidence="4" type="primary">LOC103518735</name>
</gene>
<dbReference type="GeneID" id="103518735"/>
<sequence length="1584" mass="186669">MFEEERRKLLRDNNLTDSDSREKRILTALRAEMDPSRIIPGKHASADREIQDWVRDFVGAFGATKKIWFNQDLTPKRRFVGNSSRRTVNVFDEMYPTNIRESEIEFSIPTTTTLTTFLSLETLYDGLDTSEGDDSRTPPTGDEAKTKMDHQAVPKAANARDKGKAGAKAKLESLVNTQSRVKARGRPKKADVKAEAKVGQKKRKASETVMKKMSKRAKRSVGDTDKLPVDRMKRDAPQAEPEDVMADEDVPFTNSQGQCSADLKTEEVIKSRMDSDDKKVYDQIMTNVKNFKERRRNNSLSQAPVRALDRPVERTTKEKRKPTYRYTSRDVEEAERKWKEVQKMKRKKMEKHNKKRKSRSVDDPYDPVINKSAFDAFQDALYNGKTIHTLDNSTPPYEFFQQKVYPSHTINSEQLNDESFCRKILPKLEEDNKMMVSELKRRATEHYEQQKKEKHQDLSEVNEDDSFEQHLAPAEPSNTKEEAVTNRRKKREEKSDSLDESDLRRCEKINAQLKAEGYDREKIMRELNVTKNEHGELVAGRRKKRSLVRDNSLRRRRRDVRLVNKPKRVKRKTGKDSDGEYVEDMSRYKEGKRIHNQLQHDLRQYKGQEGESGPVENVIRHYENNKKIYDQPDYRKKRDLNNQPYNVKAPRRAKREEKSDSLDESDLRRCEKINAQLKAEGYDREKIMRELNVTKNEHGELVAGRRKKRSLVRDNSVRRRRRDVRLVNKPKRVKRKTGKDSDGEYVEDMSRYKEGKRIHNQLQHDLRQYKGQEGESGPVENVIRHYENNKKIYDQPDYRKKRDLNNQPYNVKAPRRAKREEKSDSLDESDLRRCEKINAQLKAEGYDREKIMRELNVTKNEHGELVAGRRKKRSLVRDNSVRNLERQIRDKVRAQFPKREGPPSGNKSVSLDQLKRNLEIYDLIEEWKEQQVKLAMVTSKERRMLNEIDRLRDELGIPHGKDDPYYQAAVKEAIRRENEHAKLYAKEIDEWWEKEEKERRAAEAIAIANYFNTNQTGNEDFDKEKERLEEEQLDIIQKKHEKEMAERVAKGLPPDDYDELLPLAKKEMEEEQKKYEEHCRNCPKTVDELMKDFEGDADVSQLKRNLEVYDLIEKWKKRQAKKEKQQQNKQKKRKRRDVLIARSKDALNMLKMRLENIMSRQVKPKPAQVDQPDFQVEDDYEFKRYKNTTVYEFVYDTTEEKGQQTNQTHKLQPVVKGLWPEPFISDSDGKWDQIAKEKLNSEESSMTEEVEEEAKGKAKPIRSKKAHNVLAQARYRMKETLLRRKARSVNETDMHHEGFNKELNRMIDEHIEKRKVSPYTPKIRPTAASEYPTKDDFQPFMRFSSAEMKEHQKQEQAKERFALFKAMDVIYGPTTVDDSDSYDSKEYARELATTKSTTPTKSASERSYDKIQKLRSFMRKTLDETGRKISEVMIRLNATKGPGDSEEMRRAGIPEEWYSLQAAKATGQSIQTETTTTEKPFKFYKKYDYNPDDVLHKKEVTFAFGERIDTTTPAEEYTFSPFYTYVQRYNQHNYSDDMAEKETAIVFSQTHAADWTMSPFYNFHRYYHELNDSVDRGSGRRCRR</sequence>
<keyword evidence="1" id="KW-0175">Coiled coil</keyword>
<keyword evidence="3" id="KW-1185">Reference proteome</keyword>
<dbReference type="STRING" id="121845.A0A3Q0JCV7"/>
<dbReference type="Proteomes" id="UP000079169">
    <property type="component" value="Unplaced"/>
</dbReference>
<feature type="compositionally biased region" description="Basic and acidic residues" evidence="2">
    <location>
        <begin position="654"/>
        <end position="667"/>
    </location>
</feature>
<feature type="region of interest" description="Disordered" evidence="2">
    <location>
        <begin position="179"/>
        <end position="266"/>
    </location>
</feature>
<feature type="compositionally biased region" description="Basic and acidic residues" evidence="2">
    <location>
        <begin position="142"/>
        <end position="164"/>
    </location>
</feature>
<feature type="coiled-coil region" evidence="1">
    <location>
        <begin position="1112"/>
        <end position="1142"/>
    </location>
</feature>
<name>A0A3Q0JCV7_DIACI</name>
<feature type="region of interest" description="Disordered" evidence="2">
    <location>
        <begin position="622"/>
        <end position="667"/>
    </location>
</feature>
<feature type="compositionally biased region" description="Basic and acidic residues" evidence="2">
    <location>
        <begin position="492"/>
        <end position="503"/>
    </location>
</feature>
<feature type="compositionally biased region" description="Basic and acidic residues" evidence="2">
    <location>
        <begin position="188"/>
        <end position="198"/>
    </location>
</feature>
<feature type="compositionally biased region" description="Basic and acidic residues" evidence="2">
    <location>
        <begin position="220"/>
        <end position="237"/>
    </location>
</feature>
<feature type="region of interest" description="Disordered" evidence="2">
    <location>
        <begin position="292"/>
        <end position="367"/>
    </location>
</feature>
<feature type="compositionally biased region" description="Basic and acidic residues" evidence="2">
    <location>
        <begin position="818"/>
        <end position="831"/>
    </location>
</feature>
<feature type="compositionally biased region" description="Basic and acidic residues" evidence="2">
    <location>
        <begin position="622"/>
        <end position="640"/>
    </location>
</feature>
<dbReference type="RefSeq" id="XP_026686264.1">
    <property type="nucleotide sequence ID" value="XM_026830463.1"/>
</dbReference>
<evidence type="ECO:0000313" key="4">
    <source>
        <dbReference type="RefSeq" id="XP_026686264.1"/>
    </source>
</evidence>
<accession>A0A3Q0JCV7</accession>
<organism evidence="3 4">
    <name type="scientific">Diaphorina citri</name>
    <name type="common">Asian citrus psyllid</name>
    <dbReference type="NCBI Taxonomy" id="121845"/>
    <lineage>
        <taxon>Eukaryota</taxon>
        <taxon>Metazoa</taxon>
        <taxon>Ecdysozoa</taxon>
        <taxon>Arthropoda</taxon>
        <taxon>Hexapoda</taxon>
        <taxon>Insecta</taxon>
        <taxon>Pterygota</taxon>
        <taxon>Neoptera</taxon>
        <taxon>Paraneoptera</taxon>
        <taxon>Hemiptera</taxon>
        <taxon>Sternorrhyncha</taxon>
        <taxon>Psylloidea</taxon>
        <taxon>Psyllidae</taxon>
        <taxon>Diaphorininae</taxon>
        <taxon>Diaphorina</taxon>
    </lineage>
</organism>
<feature type="region of interest" description="Disordered" evidence="2">
    <location>
        <begin position="128"/>
        <end position="166"/>
    </location>
</feature>
<feature type="compositionally biased region" description="Acidic residues" evidence="2">
    <location>
        <begin position="240"/>
        <end position="250"/>
    </location>
</feature>